<dbReference type="EMBL" id="LQZG01000001">
    <property type="protein sequence ID" value="OAB88881.1"/>
    <property type="molecule type" value="Genomic_DNA"/>
</dbReference>
<dbReference type="PROSITE" id="PS51464">
    <property type="entry name" value="SIS"/>
    <property type="match status" value="1"/>
</dbReference>
<sequence length="301" mass="32547">MTDPRTHLAREVEGQPQDWEQTAARLPEVADLLPRPGERVATIGCGTSWFMGQAYAARREELGQGLTDAWAASEHRLDRGYDRVVVICRSGTTTEVAEVVEQLRAAGTPHVSLVATPGTPVFERSESTISMADVDEQSVVQTRFATSTLALLRASLGDDLSRAVSDAREVLGEDVTDLGPLLTAEQVTFLGQGWTVGLAHEAALKLRESAQFWAESYPAMEYRHGPISIATGGRAVWGIGDLPEGLAEQVAATGAHVEHRDLDPMAELVRVHRLCMARAEALGVDPDQPRHLTRSIVLDAG</sequence>
<dbReference type="InterPro" id="IPR046348">
    <property type="entry name" value="SIS_dom_sf"/>
</dbReference>
<evidence type="ECO:0000256" key="1">
    <source>
        <dbReference type="ARBA" id="ARBA00022737"/>
    </source>
</evidence>
<dbReference type="RefSeq" id="WP_068271591.1">
    <property type="nucleotide sequence ID" value="NZ_LQZG01000001.1"/>
</dbReference>
<dbReference type="CDD" id="cd05008">
    <property type="entry name" value="SIS_GlmS_GlmD_1"/>
    <property type="match status" value="1"/>
</dbReference>
<dbReference type="GO" id="GO:0016853">
    <property type="term" value="F:isomerase activity"/>
    <property type="evidence" value="ECO:0007669"/>
    <property type="project" value="UniProtKB-KW"/>
</dbReference>
<dbReference type="Pfam" id="PF01380">
    <property type="entry name" value="SIS"/>
    <property type="match status" value="1"/>
</dbReference>
<proteinExistence type="predicted"/>
<keyword evidence="1" id="KW-0677">Repeat</keyword>
<dbReference type="SUPFAM" id="SSF53697">
    <property type="entry name" value="SIS domain"/>
    <property type="match status" value="1"/>
</dbReference>
<dbReference type="STRING" id="262209.AWH69_03685"/>
<evidence type="ECO:0000313" key="4">
    <source>
        <dbReference type="EMBL" id="OAB88881.1"/>
    </source>
</evidence>
<comment type="caution">
    <text evidence="4">The sequence shown here is derived from an EMBL/GenBank/DDBJ whole genome shotgun (WGS) entry which is preliminary data.</text>
</comment>
<dbReference type="GO" id="GO:1901135">
    <property type="term" value="P:carbohydrate derivative metabolic process"/>
    <property type="evidence" value="ECO:0007669"/>
    <property type="project" value="InterPro"/>
</dbReference>
<feature type="domain" description="SIS" evidence="3">
    <location>
        <begin position="29"/>
        <end position="170"/>
    </location>
</feature>
<organism evidence="4 5">
    <name type="scientific">Janibacter melonis</name>
    <dbReference type="NCBI Taxonomy" id="262209"/>
    <lineage>
        <taxon>Bacteria</taxon>
        <taxon>Bacillati</taxon>
        <taxon>Actinomycetota</taxon>
        <taxon>Actinomycetes</taxon>
        <taxon>Micrococcales</taxon>
        <taxon>Intrasporangiaceae</taxon>
        <taxon>Janibacter</taxon>
    </lineage>
</organism>
<accession>A0A176QGS9</accession>
<evidence type="ECO:0000256" key="2">
    <source>
        <dbReference type="SAM" id="MobiDB-lite"/>
    </source>
</evidence>
<feature type="region of interest" description="Disordered" evidence="2">
    <location>
        <begin position="1"/>
        <end position="20"/>
    </location>
</feature>
<dbReference type="CDD" id="cd05009">
    <property type="entry name" value="SIS_GlmS_GlmD_2"/>
    <property type="match status" value="1"/>
</dbReference>
<dbReference type="Proteomes" id="UP000076976">
    <property type="component" value="Unassembled WGS sequence"/>
</dbReference>
<dbReference type="InterPro" id="IPR035490">
    <property type="entry name" value="GlmS/FrlB_SIS"/>
</dbReference>
<dbReference type="PANTHER" id="PTHR10937">
    <property type="entry name" value="GLUCOSAMINE--FRUCTOSE-6-PHOSPHATE AMINOTRANSFERASE, ISOMERIZING"/>
    <property type="match status" value="1"/>
</dbReference>
<protein>
    <submittedName>
        <fullName evidence="4">Sugar isomerase</fullName>
    </submittedName>
</protein>
<name>A0A176QGS9_9MICO</name>
<dbReference type="InterPro" id="IPR035466">
    <property type="entry name" value="GlmS/AgaS_SIS"/>
</dbReference>
<dbReference type="GO" id="GO:0097367">
    <property type="term" value="F:carbohydrate derivative binding"/>
    <property type="evidence" value="ECO:0007669"/>
    <property type="project" value="InterPro"/>
</dbReference>
<keyword evidence="4" id="KW-0413">Isomerase</keyword>
<reference evidence="4 5" key="1">
    <citation type="submission" date="2016-01" db="EMBL/GenBank/DDBJ databases">
        <title>Janibacter melonis strain CD11_4 genome sequencing and assembly.</title>
        <authorList>
            <person name="Nair G.R."/>
            <person name="Kaur G."/>
            <person name="Chander A.M."/>
            <person name="Mayilraj S."/>
        </authorList>
    </citation>
    <scope>NUCLEOTIDE SEQUENCE [LARGE SCALE GENOMIC DNA]</scope>
    <source>
        <strain evidence="4 5">CD11-4</strain>
    </source>
</reference>
<feature type="compositionally biased region" description="Basic and acidic residues" evidence="2">
    <location>
        <begin position="1"/>
        <end position="13"/>
    </location>
</feature>
<dbReference type="Gene3D" id="3.40.50.10490">
    <property type="entry name" value="Glucose-6-phosphate isomerase like protein, domain 1"/>
    <property type="match status" value="2"/>
</dbReference>
<keyword evidence="5" id="KW-1185">Reference proteome</keyword>
<dbReference type="InterPro" id="IPR001347">
    <property type="entry name" value="SIS_dom"/>
</dbReference>
<evidence type="ECO:0000313" key="5">
    <source>
        <dbReference type="Proteomes" id="UP000076976"/>
    </source>
</evidence>
<dbReference type="AlphaFoldDB" id="A0A176QGS9"/>
<gene>
    <name evidence="4" type="ORF">AWH69_03685</name>
</gene>
<evidence type="ECO:0000259" key="3">
    <source>
        <dbReference type="PROSITE" id="PS51464"/>
    </source>
</evidence>